<proteinExistence type="inferred from homology"/>
<feature type="domain" description="Carboxylesterase type B" evidence="4">
    <location>
        <begin position="19"/>
        <end position="387"/>
    </location>
</feature>
<dbReference type="OrthoDB" id="408631at2759"/>
<dbReference type="AlphaFoldDB" id="A0A1L9WSC1"/>
<dbReference type="Proteomes" id="UP000184546">
    <property type="component" value="Unassembled WGS sequence"/>
</dbReference>
<dbReference type="Gene3D" id="3.40.50.1820">
    <property type="entry name" value="alpha/beta hydrolase"/>
    <property type="match status" value="2"/>
</dbReference>
<dbReference type="EMBL" id="KV878978">
    <property type="protein sequence ID" value="OJJ99159.1"/>
    <property type="molecule type" value="Genomic_DNA"/>
</dbReference>
<dbReference type="InterPro" id="IPR019819">
    <property type="entry name" value="Carboxylesterase_B_CS"/>
</dbReference>
<organism evidence="5 6">
    <name type="scientific">Aspergillus aculeatus (strain ATCC 16872 / CBS 172.66 / WB 5094)</name>
    <dbReference type="NCBI Taxonomy" id="690307"/>
    <lineage>
        <taxon>Eukaryota</taxon>
        <taxon>Fungi</taxon>
        <taxon>Dikarya</taxon>
        <taxon>Ascomycota</taxon>
        <taxon>Pezizomycotina</taxon>
        <taxon>Eurotiomycetes</taxon>
        <taxon>Eurotiomycetidae</taxon>
        <taxon>Eurotiales</taxon>
        <taxon>Aspergillaceae</taxon>
        <taxon>Aspergillus</taxon>
        <taxon>Aspergillus subgen. Circumdati</taxon>
    </lineage>
</organism>
<dbReference type="PROSITE" id="PS00122">
    <property type="entry name" value="CARBOXYLESTERASE_B_1"/>
    <property type="match status" value="1"/>
</dbReference>
<keyword evidence="2 3" id="KW-0378">Hydrolase</keyword>
<dbReference type="InterPro" id="IPR050309">
    <property type="entry name" value="Type-B_Carboxylest/Lipase"/>
</dbReference>
<evidence type="ECO:0000313" key="6">
    <source>
        <dbReference type="Proteomes" id="UP000184546"/>
    </source>
</evidence>
<name>A0A1L9WSC1_ASPA1</name>
<dbReference type="InterPro" id="IPR002018">
    <property type="entry name" value="CarbesteraseB"/>
</dbReference>
<feature type="signal peptide" evidence="3">
    <location>
        <begin position="1"/>
        <end position="16"/>
    </location>
</feature>
<sequence length="502" mass="54477">MRSLIPLSLLVPAATALSLKVNTTIGQVYGMINGSTPGVAQFLGVPFAEPPLGDLRFAPPQPKAHANSTIDATKISPNCPQYPLTTVTDPSVYTIDSPWLQPYGPWSEDCLTLNIWAPLHPRTSGPLPVLIWLFGGGFYEGGLLTNGFNPSPWIQRTQEHIVVAVNYRNNIFGFPNAAGLAATNQNTNQGLLDQRFAVEWVRDNIASFGGDSSRMVLWGQSSGAASVDYFNFAWPEDPIVHGLIMHSGSVFATGASKDVTHSNFTFVAERLGCGGGLAASEELACMRHNVSAEALVAFYENYTLGADTPALKFSTIVDGVTKFGNFTERALEGNYSGLPAILGTNANEEASLVAWVGPQGPNQTYIHHQTLETDQCPANYYNELRYNTSSLTFRWYNLAHFPNTSPRPWEKAYHASELPLLFGTYQWYGGAPTALQRAVSTRWQDLYLAFIKDPVHALPSMGWPAYTPDGQAMTFGANGTVSSLMPVSALAVGCAEFPLPTQ</sequence>
<keyword evidence="6" id="KW-1185">Reference proteome</keyword>
<keyword evidence="3" id="KW-0732">Signal</keyword>
<evidence type="ECO:0000256" key="3">
    <source>
        <dbReference type="RuleBase" id="RU361235"/>
    </source>
</evidence>
<dbReference type="STRING" id="690307.A0A1L9WSC1"/>
<dbReference type="InterPro" id="IPR029058">
    <property type="entry name" value="AB_hydrolase_fold"/>
</dbReference>
<dbReference type="VEuPathDB" id="FungiDB:ASPACDRAFT_29849"/>
<dbReference type="RefSeq" id="XP_020055499.1">
    <property type="nucleotide sequence ID" value="XM_020199668.1"/>
</dbReference>
<feature type="chain" id="PRO_5011814893" description="Carboxylic ester hydrolase" evidence="3">
    <location>
        <begin position="17"/>
        <end position="502"/>
    </location>
</feature>
<dbReference type="GeneID" id="30973482"/>
<dbReference type="GO" id="GO:0016787">
    <property type="term" value="F:hydrolase activity"/>
    <property type="evidence" value="ECO:0007669"/>
    <property type="project" value="UniProtKB-KW"/>
</dbReference>
<dbReference type="EC" id="3.1.1.-" evidence="3"/>
<dbReference type="OMA" id="ELACMRN"/>
<evidence type="ECO:0000313" key="5">
    <source>
        <dbReference type="EMBL" id="OJJ99159.1"/>
    </source>
</evidence>
<comment type="similarity">
    <text evidence="1 3">Belongs to the type-B carboxylesterase/lipase family.</text>
</comment>
<accession>A0A1L9WSC1</accession>
<evidence type="ECO:0000256" key="1">
    <source>
        <dbReference type="ARBA" id="ARBA00005964"/>
    </source>
</evidence>
<gene>
    <name evidence="5" type="ORF">ASPACDRAFT_29849</name>
</gene>
<reference evidence="6" key="1">
    <citation type="journal article" date="2017" name="Genome Biol.">
        <title>Comparative genomics reveals high biological diversity and specific adaptations in the industrially and medically important fungal genus Aspergillus.</title>
        <authorList>
            <person name="de Vries R.P."/>
            <person name="Riley R."/>
            <person name="Wiebenga A."/>
            <person name="Aguilar-Osorio G."/>
            <person name="Amillis S."/>
            <person name="Uchima C.A."/>
            <person name="Anderluh G."/>
            <person name="Asadollahi M."/>
            <person name="Askin M."/>
            <person name="Barry K."/>
            <person name="Battaglia E."/>
            <person name="Bayram O."/>
            <person name="Benocci T."/>
            <person name="Braus-Stromeyer S.A."/>
            <person name="Caldana C."/>
            <person name="Canovas D."/>
            <person name="Cerqueira G.C."/>
            <person name="Chen F."/>
            <person name="Chen W."/>
            <person name="Choi C."/>
            <person name="Clum A."/>
            <person name="Dos Santos R.A."/>
            <person name="Damasio A.R."/>
            <person name="Diallinas G."/>
            <person name="Emri T."/>
            <person name="Fekete E."/>
            <person name="Flipphi M."/>
            <person name="Freyberg S."/>
            <person name="Gallo A."/>
            <person name="Gournas C."/>
            <person name="Habgood R."/>
            <person name="Hainaut M."/>
            <person name="Harispe M.L."/>
            <person name="Henrissat B."/>
            <person name="Hilden K.S."/>
            <person name="Hope R."/>
            <person name="Hossain A."/>
            <person name="Karabika E."/>
            <person name="Karaffa L."/>
            <person name="Karanyi Z."/>
            <person name="Krasevec N."/>
            <person name="Kuo A."/>
            <person name="Kusch H."/>
            <person name="LaButti K."/>
            <person name="Lagendijk E.L."/>
            <person name="Lapidus A."/>
            <person name="Levasseur A."/>
            <person name="Lindquist E."/>
            <person name="Lipzen A."/>
            <person name="Logrieco A.F."/>
            <person name="MacCabe A."/>
            <person name="Maekelae M.R."/>
            <person name="Malavazi I."/>
            <person name="Melin P."/>
            <person name="Meyer V."/>
            <person name="Mielnichuk N."/>
            <person name="Miskei M."/>
            <person name="Molnar A.P."/>
            <person name="Mule G."/>
            <person name="Ngan C.Y."/>
            <person name="Orejas M."/>
            <person name="Orosz E."/>
            <person name="Ouedraogo J.P."/>
            <person name="Overkamp K.M."/>
            <person name="Park H.-S."/>
            <person name="Perrone G."/>
            <person name="Piumi F."/>
            <person name="Punt P.J."/>
            <person name="Ram A.F."/>
            <person name="Ramon A."/>
            <person name="Rauscher S."/>
            <person name="Record E."/>
            <person name="Riano-Pachon D.M."/>
            <person name="Robert V."/>
            <person name="Roehrig J."/>
            <person name="Ruller R."/>
            <person name="Salamov A."/>
            <person name="Salih N.S."/>
            <person name="Samson R.A."/>
            <person name="Sandor E."/>
            <person name="Sanguinetti M."/>
            <person name="Schuetze T."/>
            <person name="Sepcic K."/>
            <person name="Shelest E."/>
            <person name="Sherlock G."/>
            <person name="Sophianopoulou V."/>
            <person name="Squina F.M."/>
            <person name="Sun H."/>
            <person name="Susca A."/>
            <person name="Todd R.B."/>
            <person name="Tsang A."/>
            <person name="Unkles S.E."/>
            <person name="van de Wiele N."/>
            <person name="van Rossen-Uffink D."/>
            <person name="Oliveira J.V."/>
            <person name="Vesth T.C."/>
            <person name="Visser J."/>
            <person name="Yu J.-H."/>
            <person name="Zhou M."/>
            <person name="Andersen M.R."/>
            <person name="Archer D.B."/>
            <person name="Baker S.E."/>
            <person name="Benoit I."/>
            <person name="Brakhage A.A."/>
            <person name="Braus G.H."/>
            <person name="Fischer R."/>
            <person name="Frisvad J.C."/>
            <person name="Goldman G.H."/>
            <person name="Houbraken J."/>
            <person name="Oakley B."/>
            <person name="Pocsi I."/>
            <person name="Scazzocchio C."/>
            <person name="Seiboth B."/>
            <person name="vanKuyk P.A."/>
            <person name="Wortman J."/>
            <person name="Dyer P.S."/>
            <person name="Grigoriev I.V."/>
        </authorList>
    </citation>
    <scope>NUCLEOTIDE SEQUENCE [LARGE SCALE GENOMIC DNA]</scope>
    <source>
        <strain evidence="6">ATCC 16872 / CBS 172.66 / WB 5094</strain>
    </source>
</reference>
<evidence type="ECO:0000256" key="2">
    <source>
        <dbReference type="ARBA" id="ARBA00022801"/>
    </source>
</evidence>
<dbReference type="InterPro" id="IPR019826">
    <property type="entry name" value="Carboxylesterase_B_AS"/>
</dbReference>
<dbReference type="PROSITE" id="PS00941">
    <property type="entry name" value="CARBOXYLESTERASE_B_2"/>
    <property type="match status" value="1"/>
</dbReference>
<dbReference type="SUPFAM" id="SSF53474">
    <property type="entry name" value="alpha/beta-Hydrolases"/>
    <property type="match status" value="1"/>
</dbReference>
<protein>
    <recommendedName>
        <fullName evidence="3">Carboxylic ester hydrolase</fullName>
        <ecNumber evidence="3">3.1.1.-</ecNumber>
    </recommendedName>
</protein>
<dbReference type="Pfam" id="PF00135">
    <property type="entry name" value="COesterase"/>
    <property type="match status" value="1"/>
</dbReference>
<evidence type="ECO:0000259" key="4">
    <source>
        <dbReference type="Pfam" id="PF00135"/>
    </source>
</evidence>
<dbReference type="PANTHER" id="PTHR11559">
    <property type="entry name" value="CARBOXYLESTERASE"/>
    <property type="match status" value="1"/>
</dbReference>